<dbReference type="GO" id="GO:0031177">
    <property type="term" value="F:phosphopantetheine binding"/>
    <property type="evidence" value="ECO:0007669"/>
    <property type="project" value="TreeGrafter"/>
</dbReference>
<feature type="compositionally biased region" description="Low complexity" evidence="2">
    <location>
        <begin position="60"/>
        <end position="81"/>
    </location>
</feature>
<dbReference type="GO" id="GO:0043041">
    <property type="term" value="P:amino acid activation for nonribosomal peptide biosynthetic process"/>
    <property type="evidence" value="ECO:0007669"/>
    <property type="project" value="TreeGrafter"/>
</dbReference>
<dbReference type="Proteomes" id="UP000799779">
    <property type="component" value="Unassembled WGS sequence"/>
</dbReference>
<protein>
    <submittedName>
        <fullName evidence="3">Uncharacterized protein</fullName>
    </submittedName>
</protein>
<dbReference type="OrthoDB" id="416786at2759"/>
<name>A0A6A5WI82_9PLEO</name>
<dbReference type="PANTHER" id="PTHR45527">
    <property type="entry name" value="NONRIBOSOMAL PEPTIDE SYNTHETASE"/>
    <property type="match status" value="1"/>
</dbReference>
<evidence type="ECO:0000313" key="4">
    <source>
        <dbReference type="Proteomes" id="UP000799779"/>
    </source>
</evidence>
<dbReference type="GO" id="GO:0044550">
    <property type="term" value="P:secondary metabolite biosynthetic process"/>
    <property type="evidence" value="ECO:0007669"/>
    <property type="project" value="TreeGrafter"/>
</dbReference>
<dbReference type="GO" id="GO:0005737">
    <property type="term" value="C:cytoplasm"/>
    <property type="evidence" value="ECO:0007669"/>
    <property type="project" value="TreeGrafter"/>
</dbReference>
<accession>A0A6A5WI82</accession>
<dbReference type="AlphaFoldDB" id="A0A6A5WI82"/>
<proteinExistence type="predicted"/>
<sequence length="129" mass="14217">MRGTCVCTPSEHERVNELAQTACRMQANWAFLTPSMLSLLTPADIPSLTQLLCVEAQPCTSSSTSSVRSSSRSPNTVTSVSHPSALRAPPPPTHVTFVPCSQSSPSISKLRKMCLARRCRFKRIWEGWR</sequence>
<evidence type="ECO:0000256" key="2">
    <source>
        <dbReference type="SAM" id="MobiDB-lite"/>
    </source>
</evidence>
<organism evidence="3 4">
    <name type="scientific">Amniculicola lignicola CBS 123094</name>
    <dbReference type="NCBI Taxonomy" id="1392246"/>
    <lineage>
        <taxon>Eukaryota</taxon>
        <taxon>Fungi</taxon>
        <taxon>Dikarya</taxon>
        <taxon>Ascomycota</taxon>
        <taxon>Pezizomycotina</taxon>
        <taxon>Dothideomycetes</taxon>
        <taxon>Pleosporomycetidae</taxon>
        <taxon>Pleosporales</taxon>
        <taxon>Amniculicolaceae</taxon>
        <taxon>Amniculicola</taxon>
    </lineage>
</organism>
<dbReference type="PANTHER" id="PTHR45527:SF16">
    <property type="entry name" value="NONRIBOSOMAL PEPTIDE SYNTHASE ATNA-RELATED"/>
    <property type="match status" value="1"/>
</dbReference>
<feature type="region of interest" description="Disordered" evidence="2">
    <location>
        <begin position="59"/>
        <end position="90"/>
    </location>
</feature>
<reference evidence="3" key="1">
    <citation type="journal article" date="2020" name="Stud. Mycol.">
        <title>101 Dothideomycetes genomes: a test case for predicting lifestyles and emergence of pathogens.</title>
        <authorList>
            <person name="Haridas S."/>
            <person name="Albert R."/>
            <person name="Binder M."/>
            <person name="Bloem J."/>
            <person name="Labutti K."/>
            <person name="Salamov A."/>
            <person name="Andreopoulos B."/>
            <person name="Baker S."/>
            <person name="Barry K."/>
            <person name="Bills G."/>
            <person name="Bluhm B."/>
            <person name="Cannon C."/>
            <person name="Castanera R."/>
            <person name="Culley D."/>
            <person name="Daum C."/>
            <person name="Ezra D."/>
            <person name="Gonzalez J."/>
            <person name="Henrissat B."/>
            <person name="Kuo A."/>
            <person name="Liang C."/>
            <person name="Lipzen A."/>
            <person name="Lutzoni F."/>
            <person name="Magnuson J."/>
            <person name="Mondo S."/>
            <person name="Nolan M."/>
            <person name="Ohm R."/>
            <person name="Pangilinan J."/>
            <person name="Park H.-J."/>
            <person name="Ramirez L."/>
            <person name="Alfaro M."/>
            <person name="Sun H."/>
            <person name="Tritt A."/>
            <person name="Yoshinaga Y."/>
            <person name="Zwiers L.-H."/>
            <person name="Turgeon B."/>
            <person name="Goodwin S."/>
            <person name="Spatafora J."/>
            <person name="Crous P."/>
            <person name="Grigoriev I."/>
        </authorList>
    </citation>
    <scope>NUCLEOTIDE SEQUENCE</scope>
    <source>
        <strain evidence="3">CBS 123094</strain>
    </source>
</reference>
<evidence type="ECO:0000313" key="3">
    <source>
        <dbReference type="EMBL" id="KAF1999851.1"/>
    </source>
</evidence>
<evidence type="ECO:0000256" key="1">
    <source>
        <dbReference type="ARBA" id="ARBA00022598"/>
    </source>
</evidence>
<gene>
    <name evidence="3" type="ORF">P154DRAFT_492792</name>
</gene>
<dbReference type="GO" id="GO:0016874">
    <property type="term" value="F:ligase activity"/>
    <property type="evidence" value="ECO:0007669"/>
    <property type="project" value="UniProtKB-KW"/>
</dbReference>
<dbReference type="SUPFAM" id="SSF56801">
    <property type="entry name" value="Acetyl-CoA synthetase-like"/>
    <property type="match status" value="1"/>
</dbReference>
<dbReference type="EMBL" id="ML977592">
    <property type="protein sequence ID" value="KAF1999851.1"/>
    <property type="molecule type" value="Genomic_DNA"/>
</dbReference>
<keyword evidence="1" id="KW-0436">Ligase</keyword>
<keyword evidence="4" id="KW-1185">Reference proteome</keyword>
<dbReference type="Gene3D" id="3.40.50.980">
    <property type="match status" value="1"/>
</dbReference>